<keyword evidence="1" id="KW-1133">Transmembrane helix</keyword>
<sequence>MAKTVLKSNQQHKPSETEEVISNSHWKVVAQSLVLIVVYFSLSIGLTFYQRWLLKDFHYPLFVVLTHLMVKLLLAWLCRAIYSWRTAQKRVVLSWTNYVTKVGPTGMASGLDVGFSNWGLALVTVSLKESERESPRWDREWFSTRTMFVEYHTPGVRWERVGGGRIQRNLQARTVELGTTSRRTDTSETSVSYRPNQVVKQQYYLQHGHIV</sequence>
<proteinExistence type="predicted"/>
<gene>
    <name evidence="2" type="ORF">TPSB3V08_LOCUS7061</name>
</gene>
<keyword evidence="1" id="KW-0812">Transmembrane</keyword>
<keyword evidence="1" id="KW-0472">Membrane</keyword>
<dbReference type="EMBL" id="OD004386">
    <property type="protein sequence ID" value="CAD7409862.1"/>
    <property type="molecule type" value="Genomic_DNA"/>
</dbReference>
<reference evidence="2" key="1">
    <citation type="submission" date="2020-11" db="EMBL/GenBank/DDBJ databases">
        <authorList>
            <person name="Tran Van P."/>
        </authorList>
    </citation>
    <scope>NUCLEOTIDE SEQUENCE</scope>
</reference>
<dbReference type="AlphaFoldDB" id="A0A7R9DA65"/>
<organism evidence="2">
    <name type="scientific">Timema poppense</name>
    <name type="common">Walking stick</name>
    <dbReference type="NCBI Taxonomy" id="170557"/>
    <lineage>
        <taxon>Eukaryota</taxon>
        <taxon>Metazoa</taxon>
        <taxon>Ecdysozoa</taxon>
        <taxon>Arthropoda</taxon>
        <taxon>Hexapoda</taxon>
        <taxon>Insecta</taxon>
        <taxon>Pterygota</taxon>
        <taxon>Neoptera</taxon>
        <taxon>Polyneoptera</taxon>
        <taxon>Phasmatodea</taxon>
        <taxon>Timematodea</taxon>
        <taxon>Timematoidea</taxon>
        <taxon>Timematidae</taxon>
        <taxon>Timema</taxon>
    </lineage>
</organism>
<evidence type="ECO:0000313" key="2">
    <source>
        <dbReference type="EMBL" id="CAD7409862.1"/>
    </source>
</evidence>
<evidence type="ECO:0000256" key="1">
    <source>
        <dbReference type="SAM" id="Phobius"/>
    </source>
</evidence>
<name>A0A7R9DA65_TIMPO</name>
<feature type="transmembrane region" description="Helical" evidence="1">
    <location>
        <begin position="61"/>
        <end position="82"/>
    </location>
</feature>
<accession>A0A7R9DA65</accession>
<feature type="transmembrane region" description="Helical" evidence="1">
    <location>
        <begin position="28"/>
        <end position="49"/>
    </location>
</feature>
<protein>
    <submittedName>
        <fullName evidence="2">Uncharacterized protein</fullName>
    </submittedName>
</protein>